<evidence type="ECO:0000256" key="1">
    <source>
        <dbReference type="ARBA" id="ARBA00001602"/>
    </source>
</evidence>
<dbReference type="GO" id="GO:0071555">
    <property type="term" value="P:cell wall organization"/>
    <property type="evidence" value="ECO:0007669"/>
    <property type="project" value="UniProtKB-KW"/>
</dbReference>
<feature type="active site" description="Proton donor/acceptor" evidence="7">
    <location>
        <position position="70"/>
    </location>
</feature>
<proteinExistence type="inferred from homology"/>
<feature type="binding site" evidence="7">
    <location>
        <begin position="39"/>
        <end position="40"/>
    </location>
    <ligand>
        <name>substrate</name>
    </ligand>
</feature>
<dbReference type="PANTHER" id="PTHR21198:SF3">
    <property type="entry name" value="GLUTAMATE RACEMASE"/>
    <property type="match status" value="1"/>
</dbReference>
<gene>
    <name evidence="7" type="primary">murI</name>
    <name evidence="8" type="ORF">AFM12_12405</name>
</gene>
<keyword evidence="5 7" id="KW-0413">Isomerase</keyword>
<dbReference type="InterPro" id="IPR001920">
    <property type="entry name" value="Asp/Glu_race"/>
</dbReference>
<dbReference type="GO" id="GO:0008360">
    <property type="term" value="P:regulation of cell shape"/>
    <property type="evidence" value="ECO:0007669"/>
    <property type="project" value="UniProtKB-KW"/>
</dbReference>
<accession>A0A0P7BSV0</accession>
<sequence>MMIGVFDSGIGGLTLLHELTRLMPHEDYIYFADTDHVPYSYRTKEEIKGFVEESILFLREKGCDVIVLACNTATNVAVEYLREKYDFPIVAIQPAVKVAADHSEDNKRILACATPVTLNADRYKNLVAQLGIGERLDNLPLPKLVEFAEKGIFEGKEVEEYLKQEIEKLFSQEHHFIVLGCTHFTFYERIIEQLFPTLQALDGNEGTARQVKRVLEKEVGLKTSGSGHTVFYESGRKVENLAKYAKLLAKLRLSS</sequence>
<dbReference type="PANTHER" id="PTHR21198">
    <property type="entry name" value="GLUTAMATE RACEMASE"/>
    <property type="match status" value="1"/>
</dbReference>
<evidence type="ECO:0000313" key="9">
    <source>
        <dbReference type="Proteomes" id="UP000050454"/>
    </source>
</evidence>
<dbReference type="SUPFAM" id="SSF53681">
    <property type="entry name" value="Aspartate/glutamate racemase"/>
    <property type="match status" value="2"/>
</dbReference>
<evidence type="ECO:0000256" key="6">
    <source>
        <dbReference type="ARBA" id="ARBA00023316"/>
    </source>
</evidence>
<organism evidence="8 9">
    <name type="scientific">Jiulongibacter sediminis</name>
    <dbReference type="NCBI Taxonomy" id="1605367"/>
    <lineage>
        <taxon>Bacteria</taxon>
        <taxon>Pseudomonadati</taxon>
        <taxon>Bacteroidota</taxon>
        <taxon>Cytophagia</taxon>
        <taxon>Cytophagales</taxon>
        <taxon>Leadbetterellaceae</taxon>
        <taxon>Jiulongibacter</taxon>
    </lineage>
</organism>
<dbReference type="InterPro" id="IPR015942">
    <property type="entry name" value="Asp/Glu/hydantoin_racemase"/>
</dbReference>
<dbReference type="InterPro" id="IPR004391">
    <property type="entry name" value="Glu_race"/>
</dbReference>
<comment type="function">
    <text evidence="7">Provides the (R)-glutamate required for cell wall biosynthesis.</text>
</comment>
<keyword evidence="6 7" id="KW-0961">Cell wall biogenesis/degradation</keyword>
<keyword evidence="3 7" id="KW-0133">Cell shape</keyword>
<name>A0A0P7BSV0_9BACT</name>
<evidence type="ECO:0000256" key="2">
    <source>
        <dbReference type="ARBA" id="ARBA00013090"/>
    </source>
</evidence>
<dbReference type="NCBIfam" id="TIGR00067">
    <property type="entry name" value="glut_race"/>
    <property type="match status" value="1"/>
</dbReference>
<dbReference type="GO" id="GO:0009252">
    <property type="term" value="P:peptidoglycan biosynthetic process"/>
    <property type="evidence" value="ECO:0007669"/>
    <property type="project" value="UniProtKB-UniRule"/>
</dbReference>
<comment type="caution">
    <text evidence="8">The sequence shown here is derived from an EMBL/GenBank/DDBJ whole genome shotgun (WGS) entry which is preliminary data.</text>
</comment>
<dbReference type="PATRIC" id="fig|1605367.3.peg.3889"/>
<feature type="binding site" evidence="7">
    <location>
        <begin position="71"/>
        <end position="72"/>
    </location>
    <ligand>
        <name>substrate</name>
    </ligand>
</feature>
<comment type="pathway">
    <text evidence="7">Cell wall biogenesis; peptidoglycan biosynthesis.</text>
</comment>
<feature type="binding site" evidence="7">
    <location>
        <begin position="182"/>
        <end position="183"/>
    </location>
    <ligand>
        <name>substrate</name>
    </ligand>
</feature>
<dbReference type="AlphaFoldDB" id="A0A0P7BSV0"/>
<evidence type="ECO:0000256" key="4">
    <source>
        <dbReference type="ARBA" id="ARBA00022984"/>
    </source>
</evidence>
<dbReference type="InterPro" id="IPR018187">
    <property type="entry name" value="Asp/Glu_racemase_AS_1"/>
</dbReference>
<dbReference type="GO" id="GO:0008881">
    <property type="term" value="F:glutamate racemase activity"/>
    <property type="evidence" value="ECO:0007669"/>
    <property type="project" value="UniProtKB-UniRule"/>
</dbReference>
<evidence type="ECO:0000256" key="7">
    <source>
        <dbReference type="HAMAP-Rule" id="MF_00258"/>
    </source>
</evidence>
<evidence type="ECO:0000256" key="3">
    <source>
        <dbReference type="ARBA" id="ARBA00022960"/>
    </source>
</evidence>
<reference evidence="8 9" key="1">
    <citation type="submission" date="2015-07" db="EMBL/GenBank/DDBJ databases">
        <title>The draft genome sequence of Leadbetterella sp. JN14-9.</title>
        <authorList>
            <person name="Liu Y."/>
            <person name="Du J."/>
            <person name="Shao Z."/>
        </authorList>
    </citation>
    <scope>NUCLEOTIDE SEQUENCE [LARGE SCALE GENOMIC DNA]</scope>
    <source>
        <strain evidence="8 9">JN14-9</strain>
    </source>
</reference>
<dbReference type="HAMAP" id="MF_00258">
    <property type="entry name" value="Glu_racemase"/>
    <property type="match status" value="1"/>
</dbReference>
<dbReference type="Gene3D" id="3.40.50.1860">
    <property type="match status" value="2"/>
</dbReference>
<keyword evidence="4 7" id="KW-0573">Peptidoglycan synthesis</keyword>
<dbReference type="Proteomes" id="UP000050454">
    <property type="component" value="Unassembled WGS sequence"/>
</dbReference>
<feature type="active site" description="Proton donor/acceptor" evidence="7">
    <location>
        <position position="181"/>
    </location>
</feature>
<protein>
    <recommendedName>
        <fullName evidence="2 7">Glutamate racemase</fullName>
        <ecNumber evidence="2 7">5.1.1.3</ecNumber>
    </recommendedName>
</protein>
<dbReference type="PROSITE" id="PS00923">
    <property type="entry name" value="ASP_GLU_RACEMASE_1"/>
    <property type="match status" value="1"/>
</dbReference>
<comment type="similarity">
    <text evidence="7">Belongs to the aspartate/glutamate racemases family.</text>
</comment>
<evidence type="ECO:0000313" key="8">
    <source>
        <dbReference type="EMBL" id="KPM48006.1"/>
    </source>
</evidence>
<dbReference type="UniPathway" id="UPA00219"/>
<comment type="catalytic activity">
    <reaction evidence="1 7">
        <text>L-glutamate = D-glutamate</text>
        <dbReference type="Rhea" id="RHEA:12813"/>
        <dbReference type="ChEBI" id="CHEBI:29985"/>
        <dbReference type="ChEBI" id="CHEBI:29986"/>
        <dbReference type="EC" id="5.1.1.3"/>
    </reaction>
</comment>
<feature type="binding site" evidence="7">
    <location>
        <begin position="7"/>
        <end position="8"/>
    </location>
    <ligand>
        <name>substrate</name>
    </ligand>
</feature>
<dbReference type="Pfam" id="PF01177">
    <property type="entry name" value="Asp_Glu_race"/>
    <property type="match status" value="1"/>
</dbReference>
<dbReference type="EMBL" id="LGTQ01000009">
    <property type="protein sequence ID" value="KPM48006.1"/>
    <property type="molecule type" value="Genomic_DNA"/>
</dbReference>
<evidence type="ECO:0000256" key="5">
    <source>
        <dbReference type="ARBA" id="ARBA00023235"/>
    </source>
</evidence>
<dbReference type="STRING" id="1605367.AFM12_12405"/>
<dbReference type="EC" id="5.1.1.3" evidence="2 7"/>
<keyword evidence="9" id="KW-1185">Reference proteome</keyword>